<protein>
    <submittedName>
        <fullName evidence="1">Uncharacterized protein</fullName>
    </submittedName>
</protein>
<name>A0A4R6JUC5_9ACTN</name>
<dbReference type="RefSeq" id="WP_133872761.1">
    <property type="nucleotide sequence ID" value="NZ_BOMD01000023.1"/>
</dbReference>
<proteinExistence type="predicted"/>
<reference evidence="1 2" key="1">
    <citation type="submission" date="2019-03" db="EMBL/GenBank/DDBJ databases">
        <title>Sequencing the genomes of 1000 actinobacteria strains.</title>
        <authorList>
            <person name="Klenk H.-P."/>
        </authorList>
    </citation>
    <scope>NUCLEOTIDE SEQUENCE [LARGE SCALE GENOMIC DNA]</scope>
    <source>
        <strain evidence="1 2">DSM 43805</strain>
    </source>
</reference>
<evidence type="ECO:0000313" key="1">
    <source>
        <dbReference type="EMBL" id="TDO38255.1"/>
    </source>
</evidence>
<comment type="caution">
    <text evidence="1">The sequence shown here is derived from an EMBL/GenBank/DDBJ whole genome shotgun (WGS) entry which is preliminary data.</text>
</comment>
<accession>A0A4R6JUC5</accession>
<evidence type="ECO:0000313" key="2">
    <source>
        <dbReference type="Proteomes" id="UP000294901"/>
    </source>
</evidence>
<dbReference type="OrthoDB" id="2570531at2"/>
<sequence length="101" mass="11043">MLSGGDTLPGRPLGDHRPAWAATAPSWLDRVLLALNVIVHGGNPERVIADLDLRNVAGVAARFAGFLRDFSRLPPPPGLPSVRALQRCQADEVRPWPRRHL</sequence>
<organism evidence="1 2">
    <name type="scientific">Paractinoplanes brasiliensis</name>
    <dbReference type="NCBI Taxonomy" id="52695"/>
    <lineage>
        <taxon>Bacteria</taxon>
        <taxon>Bacillati</taxon>
        <taxon>Actinomycetota</taxon>
        <taxon>Actinomycetes</taxon>
        <taxon>Micromonosporales</taxon>
        <taxon>Micromonosporaceae</taxon>
        <taxon>Paractinoplanes</taxon>
    </lineage>
</organism>
<dbReference type="Proteomes" id="UP000294901">
    <property type="component" value="Unassembled WGS sequence"/>
</dbReference>
<gene>
    <name evidence="1" type="ORF">C8E87_1905</name>
</gene>
<keyword evidence="2" id="KW-1185">Reference proteome</keyword>
<dbReference type="AlphaFoldDB" id="A0A4R6JUC5"/>
<dbReference type="EMBL" id="SNWR01000001">
    <property type="protein sequence ID" value="TDO38255.1"/>
    <property type="molecule type" value="Genomic_DNA"/>
</dbReference>